<evidence type="ECO:0000256" key="5">
    <source>
        <dbReference type="ARBA" id="ARBA00023015"/>
    </source>
</evidence>
<reference evidence="15" key="2">
    <citation type="submission" date="2021-09" db="EMBL/GenBank/DDBJ databases">
        <authorList>
            <person name="Jia N."/>
            <person name="Wang J."/>
            <person name="Shi W."/>
            <person name="Du L."/>
            <person name="Sun Y."/>
            <person name="Zhan W."/>
            <person name="Jiang J."/>
            <person name="Wang Q."/>
            <person name="Zhang B."/>
            <person name="Ji P."/>
            <person name="Sakyi L.B."/>
            <person name="Cui X."/>
            <person name="Yuan T."/>
            <person name="Jiang B."/>
            <person name="Yang W."/>
            <person name="Lam T.T.-Y."/>
            <person name="Chang Q."/>
            <person name="Ding S."/>
            <person name="Wang X."/>
            <person name="Zhu J."/>
            <person name="Ruan X."/>
            <person name="Zhao L."/>
            <person name="Wei J."/>
            <person name="Que T."/>
            <person name="Du C."/>
            <person name="Cheng J."/>
            <person name="Dai P."/>
            <person name="Han X."/>
            <person name="Huang E."/>
            <person name="Gao Y."/>
            <person name="Liu J."/>
            <person name="Shao H."/>
            <person name="Ye R."/>
            <person name="Li L."/>
            <person name="Wei W."/>
            <person name="Wang X."/>
            <person name="Wang C."/>
            <person name="Huo Q."/>
            <person name="Li W."/>
            <person name="Guo W."/>
            <person name="Chen H."/>
            <person name="Chen S."/>
            <person name="Zhou L."/>
            <person name="Zhou L."/>
            <person name="Ni X."/>
            <person name="Tian J."/>
            <person name="Zhou Y."/>
            <person name="Sheng Y."/>
            <person name="Liu T."/>
            <person name="Pan Y."/>
            <person name="Xia L."/>
            <person name="Li J."/>
            <person name="Zhao F."/>
            <person name="Cao W."/>
        </authorList>
    </citation>
    <scope>NUCLEOTIDE SEQUENCE</scope>
    <source>
        <strain evidence="15">Rmic-2018</strain>
        <tissue evidence="15">Larvae</tissue>
    </source>
</reference>
<organism evidence="15 16">
    <name type="scientific">Rhipicephalus microplus</name>
    <name type="common">Cattle tick</name>
    <name type="synonym">Boophilus microplus</name>
    <dbReference type="NCBI Taxonomy" id="6941"/>
    <lineage>
        <taxon>Eukaryota</taxon>
        <taxon>Metazoa</taxon>
        <taxon>Ecdysozoa</taxon>
        <taxon>Arthropoda</taxon>
        <taxon>Chelicerata</taxon>
        <taxon>Arachnida</taxon>
        <taxon>Acari</taxon>
        <taxon>Parasitiformes</taxon>
        <taxon>Ixodida</taxon>
        <taxon>Ixodoidea</taxon>
        <taxon>Ixodidae</taxon>
        <taxon>Rhipicephalinae</taxon>
        <taxon>Rhipicephalus</taxon>
        <taxon>Boophilus</taxon>
    </lineage>
</organism>
<dbReference type="InterPro" id="IPR036388">
    <property type="entry name" value="WH-like_DNA-bd_sf"/>
</dbReference>
<dbReference type="PROSITE" id="PS50071">
    <property type="entry name" value="HOMEOBOX_2"/>
    <property type="match status" value="1"/>
</dbReference>
<keyword evidence="5" id="KW-0805">Transcription regulation</keyword>
<protein>
    <submittedName>
        <fullName evidence="15">Uncharacterized protein</fullName>
    </submittedName>
</protein>
<evidence type="ECO:0000256" key="7">
    <source>
        <dbReference type="ARBA" id="ARBA00023155"/>
    </source>
</evidence>
<dbReference type="InterPro" id="IPR017970">
    <property type="entry name" value="Homeobox_CS"/>
</dbReference>
<evidence type="ECO:0000256" key="12">
    <source>
        <dbReference type="SAM" id="MobiDB-lite"/>
    </source>
</evidence>
<dbReference type="InterPro" id="IPR001356">
    <property type="entry name" value="HD"/>
</dbReference>
<comment type="caution">
    <text evidence="15">The sequence shown here is derived from an EMBL/GenBank/DDBJ whole genome shotgun (WGS) entry which is preliminary data.</text>
</comment>
<reference evidence="15" key="1">
    <citation type="journal article" date="2020" name="Cell">
        <title>Large-Scale Comparative Analyses of Tick Genomes Elucidate Their Genetic Diversity and Vector Capacities.</title>
        <authorList>
            <consortium name="Tick Genome and Microbiome Consortium (TIGMIC)"/>
            <person name="Jia N."/>
            <person name="Wang J."/>
            <person name="Shi W."/>
            <person name="Du L."/>
            <person name="Sun Y."/>
            <person name="Zhan W."/>
            <person name="Jiang J.F."/>
            <person name="Wang Q."/>
            <person name="Zhang B."/>
            <person name="Ji P."/>
            <person name="Bell-Sakyi L."/>
            <person name="Cui X.M."/>
            <person name="Yuan T.T."/>
            <person name="Jiang B.G."/>
            <person name="Yang W.F."/>
            <person name="Lam T.T."/>
            <person name="Chang Q.C."/>
            <person name="Ding S.J."/>
            <person name="Wang X.J."/>
            <person name="Zhu J.G."/>
            <person name="Ruan X.D."/>
            <person name="Zhao L."/>
            <person name="Wei J.T."/>
            <person name="Ye R.Z."/>
            <person name="Que T.C."/>
            <person name="Du C.H."/>
            <person name="Zhou Y.H."/>
            <person name="Cheng J.X."/>
            <person name="Dai P.F."/>
            <person name="Guo W.B."/>
            <person name="Han X.H."/>
            <person name="Huang E.J."/>
            <person name="Li L.F."/>
            <person name="Wei W."/>
            <person name="Gao Y.C."/>
            <person name="Liu J.Z."/>
            <person name="Shao H.Z."/>
            <person name="Wang X."/>
            <person name="Wang C.C."/>
            <person name="Yang T.C."/>
            <person name="Huo Q.B."/>
            <person name="Li W."/>
            <person name="Chen H.Y."/>
            <person name="Chen S.E."/>
            <person name="Zhou L.G."/>
            <person name="Ni X.B."/>
            <person name="Tian J.H."/>
            <person name="Sheng Y."/>
            <person name="Liu T."/>
            <person name="Pan Y.S."/>
            <person name="Xia L.Y."/>
            <person name="Li J."/>
            <person name="Zhao F."/>
            <person name="Cao W.C."/>
        </authorList>
    </citation>
    <scope>NUCLEOTIDE SEQUENCE</scope>
    <source>
        <strain evidence="15">Rmic-2018</strain>
    </source>
</reference>
<dbReference type="InterPro" id="IPR043182">
    <property type="entry name" value="PAIRED_DNA-bd_dom"/>
</dbReference>
<dbReference type="SMART" id="SM00389">
    <property type="entry name" value="HOX"/>
    <property type="match status" value="1"/>
</dbReference>
<feature type="domain" description="Homeobox" evidence="13">
    <location>
        <begin position="328"/>
        <end position="388"/>
    </location>
</feature>
<dbReference type="PROSITE" id="PS00034">
    <property type="entry name" value="PAIRED_1"/>
    <property type="match status" value="1"/>
</dbReference>
<evidence type="ECO:0000313" key="15">
    <source>
        <dbReference type="EMBL" id="KAH8040034.1"/>
    </source>
</evidence>
<accession>A0A9J6EZZ7</accession>
<dbReference type="GO" id="GO:0000981">
    <property type="term" value="F:DNA-binding transcription factor activity, RNA polymerase II-specific"/>
    <property type="evidence" value="ECO:0007669"/>
    <property type="project" value="InterPro"/>
</dbReference>
<dbReference type="InterPro" id="IPR009057">
    <property type="entry name" value="Homeodomain-like_sf"/>
</dbReference>
<dbReference type="Pfam" id="PF00292">
    <property type="entry name" value="PAX"/>
    <property type="match status" value="1"/>
</dbReference>
<evidence type="ECO:0000259" key="13">
    <source>
        <dbReference type="PROSITE" id="PS50071"/>
    </source>
</evidence>
<dbReference type="CDD" id="cd00086">
    <property type="entry name" value="homeodomain"/>
    <property type="match status" value="1"/>
</dbReference>
<keyword evidence="3" id="KW-0217">Developmental protein</keyword>
<dbReference type="PRINTS" id="PR00027">
    <property type="entry name" value="PAIREDBOX"/>
</dbReference>
<dbReference type="GO" id="GO:0005634">
    <property type="term" value="C:nucleus"/>
    <property type="evidence" value="ECO:0007669"/>
    <property type="project" value="UniProtKB-SubCell"/>
</dbReference>
<dbReference type="AlphaFoldDB" id="A0A9J6EZZ7"/>
<dbReference type="Proteomes" id="UP000821866">
    <property type="component" value="Chromosome 1"/>
</dbReference>
<evidence type="ECO:0000259" key="14">
    <source>
        <dbReference type="PROSITE" id="PS51057"/>
    </source>
</evidence>
<evidence type="ECO:0000256" key="2">
    <source>
        <dbReference type="ARBA" id="ARBA00005733"/>
    </source>
</evidence>
<evidence type="ECO:0000313" key="16">
    <source>
        <dbReference type="Proteomes" id="UP000821866"/>
    </source>
</evidence>
<evidence type="ECO:0000256" key="10">
    <source>
        <dbReference type="PROSITE-ProRule" id="PRU00108"/>
    </source>
</evidence>
<feature type="compositionally biased region" description="Polar residues" evidence="12">
    <location>
        <begin position="437"/>
        <end position="446"/>
    </location>
</feature>
<keyword evidence="6 10" id="KW-0238">DNA-binding</keyword>
<dbReference type="VEuPathDB" id="VectorBase:LOC119163989"/>
<feature type="DNA-binding region" description="Homeobox" evidence="10">
    <location>
        <begin position="330"/>
        <end position="389"/>
    </location>
</feature>
<evidence type="ECO:0000256" key="8">
    <source>
        <dbReference type="ARBA" id="ARBA00023163"/>
    </source>
</evidence>
<feature type="compositionally biased region" description="Basic and acidic residues" evidence="12">
    <location>
        <begin position="247"/>
        <end position="256"/>
    </location>
</feature>
<dbReference type="PANTHER" id="PTHR45636">
    <property type="entry name" value="PAIRED BOX PROTEIN PAX-6-RELATED-RELATED"/>
    <property type="match status" value="1"/>
</dbReference>
<feature type="region of interest" description="Disordered" evidence="12">
    <location>
        <begin position="1"/>
        <end position="80"/>
    </location>
</feature>
<feature type="region of interest" description="Disordered" evidence="12">
    <location>
        <begin position="278"/>
        <end position="337"/>
    </location>
</feature>
<dbReference type="FunFam" id="1.10.10.10:FF:000031">
    <property type="entry name" value="Paired box protein Pax-7"/>
    <property type="match status" value="1"/>
</dbReference>
<dbReference type="Pfam" id="PF00046">
    <property type="entry name" value="Homeodomain"/>
    <property type="match status" value="1"/>
</dbReference>
<keyword evidence="8" id="KW-0804">Transcription</keyword>
<feature type="region of interest" description="Disordered" evidence="12">
    <location>
        <begin position="238"/>
        <end position="259"/>
    </location>
</feature>
<dbReference type="SMART" id="SM00351">
    <property type="entry name" value="PAX"/>
    <property type="match status" value="1"/>
</dbReference>
<dbReference type="Gene3D" id="1.10.10.10">
    <property type="entry name" value="Winged helix-like DNA-binding domain superfamily/Winged helix DNA-binding domain"/>
    <property type="match status" value="2"/>
</dbReference>
<proteinExistence type="inferred from homology"/>
<name>A0A9J6EZZ7_RHIMP</name>
<dbReference type="PROSITE" id="PS51057">
    <property type="entry name" value="PAIRED_2"/>
    <property type="match status" value="1"/>
</dbReference>
<dbReference type="FunFam" id="1.10.10.10:FF:000003">
    <property type="entry name" value="Paired box protein Pax-6"/>
    <property type="match status" value="1"/>
</dbReference>
<keyword evidence="4" id="KW-0563">Paired box</keyword>
<feature type="domain" description="Paired" evidence="14">
    <location>
        <begin position="81"/>
        <end position="207"/>
    </location>
</feature>
<dbReference type="PANTHER" id="PTHR45636:SF49">
    <property type="entry name" value="PAIRED BOX PROTEIN 3 HOMOLOG"/>
    <property type="match status" value="1"/>
</dbReference>
<keyword evidence="16" id="KW-1185">Reference proteome</keyword>
<dbReference type="CDD" id="cd00131">
    <property type="entry name" value="PAX"/>
    <property type="match status" value="1"/>
</dbReference>
<sequence length="574" mass="62074">MEGGGGGASSGPLPGRARAAAFDVRRSHLDPAPLSNDDWPTGSAALNSSAAAPGDDEGDDHLSPRRGMTQSRRGAEWIPSGQGRVNQLGGVFINGRPLPNHIRLKIVEMAAAGIRPCVISRQLRVSHGCVSKILNRYQETGSIRPGVIGGSKPRVATPEVEKRIEEYKRENPGYFSWEIRDRLIKEGVCERASAPSVSSISRLLRGPRDEDDDTKAMLQHKHSIDGILAAKDMTAGGWTPSLLDTEGAGKRRDGNARGEGCIPALVSRTRRRLRAVVGYGKKEGAEPQGPPAGSTRSRLSGGECSLDSYSDGECGGDPTAEPGLTLKRKQRRSRTTFSATQLDELEKAFERTQYPDIYTREELAQRTHLTEARVQVWFSNRRARWRKQMGSQPMNGFPSLGMPVYPAAAAAAAAANQYLLQQPTEPQSYAPPHHATQAPQGQWTFPADSSYSERVKIEAVPSSVVSTMSHAASDPRTSAYCADQHYGMPQQPIKPQMLNMLPSPAEYGALQQPDEWRSQAPSCWPLSMAPTATSTATAAEPFASDAFVSPPYSGAGMDIKAATMYYQGIKGLPL</sequence>
<evidence type="ECO:0000256" key="6">
    <source>
        <dbReference type="ARBA" id="ARBA00023125"/>
    </source>
</evidence>
<dbReference type="EMBL" id="JABSTU010000001">
    <property type="protein sequence ID" value="KAH8040034.1"/>
    <property type="molecule type" value="Genomic_DNA"/>
</dbReference>
<evidence type="ECO:0000256" key="3">
    <source>
        <dbReference type="ARBA" id="ARBA00022473"/>
    </source>
</evidence>
<dbReference type="InterPro" id="IPR001523">
    <property type="entry name" value="Paired_dom"/>
</dbReference>
<comment type="subcellular location">
    <subcellularLocation>
        <location evidence="1 10 11">Nucleus</location>
    </subcellularLocation>
</comment>
<evidence type="ECO:0000256" key="11">
    <source>
        <dbReference type="RuleBase" id="RU000682"/>
    </source>
</evidence>
<dbReference type="SUPFAM" id="SSF46689">
    <property type="entry name" value="Homeodomain-like"/>
    <property type="match status" value="2"/>
</dbReference>
<keyword evidence="7 10" id="KW-0371">Homeobox</keyword>
<evidence type="ECO:0000256" key="9">
    <source>
        <dbReference type="ARBA" id="ARBA00023242"/>
    </source>
</evidence>
<dbReference type="Gene3D" id="1.10.10.60">
    <property type="entry name" value="Homeodomain-like"/>
    <property type="match status" value="1"/>
</dbReference>
<evidence type="ECO:0000256" key="1">
    <source>
        <dbReference type="ARBA" id="ARBA00004123"/>
    </source>
</evidence>
<evidence type="ECO:0000256" key="4">
    <source>
        <dbReference type="ARBA" id="ARBA00022724"/>
    </source>
</evidence>
<dbReference type="GO" id="GO:0000978">
    <property type="term" value="F:RNA polymerase II cis-regulatory region sequence-specific DNA binding"/>
    <property type="evidence" value="ECO:0007669"/>
    <property type="project" value="TreeGrafter"/>
</dbReference>
<dbReference type="InterPro" id="IPR043565">
    <property type="entry name" value="PAX_fam"/>
</dbReference>
<dbReference type="GO" id="GO:0007365">
    <property type="term" value="P:periodic partitioning"/>
    <property type="evidence" value="ECO:0007669"/>
    <property type="project" value="UniProtKB-ARBA"/>
</dbReference>
<dbReference type="PROSITE" id="PS00027">
    <property type="entry name" value="HOMEOBOX_1"/>
    <property type="match status" value="1"/>
</dbReference>
<gene>
    <name evidence="15" type="ORF">HPB51_009290</name>
</gene>
<feature type="region of interest" description="Disordered" evidence="12">
    <location>
        <begin position="424"/>
        <end position="446"/>
    </location>
</feature>
<keyword evidence="9 10" id="KW-0539">Nucleus</keyword>
<dbReference type="FunFam" id="1.10.10.60:FF:000035">
    <property type="entry name" value="paired box protein Pax-3 isoform X2"/>
    <property type="match status" value="1"/>
</dbReference>
<comment type="similarity">
    <text evidence="2">Belongs to the paired homeobox family.</text>
</comment>